<feature type="region of interest" description="Disordered" evidence="1">
    <location>
        <begin position="72"/>
        <end position="101"/>
    </location>
</feature>
<dbReference type="STRING" id="1391653.AKJ08_3283"/>
<dbReference type="AlphaFoldDB" id="A0A0K1PHM0"/>
<organism evidence="2 3">
    <name type="scientific">Vulgatibacter incomptus</name>
    <dbReference type="NCBI Taxonomy" id="1391653"/>
    <lineage>
        <taxon>Bacteria</taxon>
        <taxon>Pseudomonadati</taxon>
        <taxon>Myxococcota</taxon>
        <taxon>Myxococcia</taxon>
        <taxon>Myxococcales</taxon>
        <taxon>Cystobacterineae</taxon>
        <taxon>Vulgatibacteraceae</taxon>
        <taxon>Vulgatibacter</taxon>
    </lineage>
</organism>
<accession>A0A0K1PHM0</accession>
<evidence type="ECO:0000256" key="1">
    <source>
        <dbReference type="SAM" id="MobiDB-lite"/>
    </source>
</evidence>
<dbReference type="EMBL" id="CP012332">
    <property type="protein sequence ID" value="AKU92896.1"/>
    <property type="molecule type" value="Genomic_DNA"/>
</dbReference>
<keyword evidence="3" id="KW-1185">Reference proteome</keyword>
<reference evidence="2 3" key="1">
    <citation type="submission" date="2015-08" db="EMBL/GenBank/DDBJ databases">
        <authorList>
            <person name="Babu N.S."/>
            <person name="Beckwith C.J."/>
            <person name="Beseler K.G."/>
            <person name="Brison A."/>
            <person name="Carone J.V."/>
            <person name="Caskin T.P."/>
            <person name="Diamond M."/>
            <person name="Durham M.E."/>
            <person name="Foxe J.M."/>
            <person name="Go M."/>
            <person name="Henderson B.A."/>
            <person name="Jones I.B."/>
            <person name="McGettigan J.A."/>
            <person name="Micheletti S.J."/>
            <person name="Nasrallah M.E."/>
            <person name="Ortiz D."/>
            <person name="Piller C.R."/>
            <person name="Privatt S.R."/>
            <person name="Schneider S.L."/>
            <person name="Sharp S."/>
            <person name="Smith T.C."/>
            <person name="Stanton J.D."/>
            <person name="Ullery H.E."/>
            <person name="Wilson R.J."/>
            <person name="Serrano M.G."/>
            <person name="Buck G."/>
            <person name="Lee V."/>
            <person name="Wang Y."/>
            <person name="Carvalho R."/>
            <person name="Voegtly L."/>
            <person name="Shi R."/>
            <person name="Duckworth R."/>
            <person name="Johnson A."/>
            <person name="Loviza R."/>
            <person name="Walstead R."/>
            <person name="Shah Z."/>
            <person name="Kiflezghi M."/>
            <person name="Wade K."/>
            <person name="Ball S.L."/>
            <person name="Bradley K.W."/>
            <person name="Asai D.J."/>
            <person name="Bowman C.A."/>
            <person name="Russell D.A."/>
            <person name="Pope W.H."/>
            <person name="Jacobs-Sera D."/>
            <person name="Hendrix R.W."/>
            <person name="Hatfull G.F."/>
        </authorList>
    </citation>
    <scope>NUCLEOTIDE SEQUENCE [LARGE SCALE GENOMIC DNA]</scope>
    <source>
        <strain evidence="2 3">DSM 27710</strain>
    </source>
</reference>
<sequence length="127" mass="12742">MDAQPTVADLVYGTGGHALGGGLALTRITDLPLGTGRIAVGVHRDALAAVADFASAAGGIAAGLLLGLAAGSRSQEEDRTEGGTQDGKPARHRCSFGSRKPKDCIRCAGLPIPAAIESAASPLPMRQ</sequence>
<evidence type="ECO:0000313" key="2">
    <source>
        <dbReference type="EMBL" id="AKU92896.1"/>
    </source>
</evidence>
<name>A0A0K1PHM0_9BACT</name>
<protein>
    <submittedName>
        <fullName evidence="2">Uncharacterized protein</fullName>
    </submittedName>
</protein>
<proteinExistence type="predicted"/>
<dbReference type="KEGG" id="vin:AKJ08_3283"/>
<evidence type="ECO:0000313" key="3">
    <source>
        <dbReference type="Proteomes" id="UP000055590"/>
    </source>
</evidence>
<gene>
    <name evidence="2" type="ORF">AKJ08_3283</name>
</gene>
<dbReference type="Proteomes" id="UP000055590">
    <property type="component" value="Chromosome"/>
</dbReference>